<proteinExistence type="predicted"/>
<feature type="signal peptide" evidence="1">
    <location>
        <begin position="1"/>
        <end position="26"/>
    </location>
</feature>
<evidence type="ECO:0000256" key="1">
    <source>
        <dbReference type="SAM" id="SignalP"/>
    </source>
</evidence>
<evidence type="ECO:0000313" key="2">
    <source>
        <dbReference type="EMBL" id="ORD99088.1"/>
    </source>
</evidence>
<sequence length="46" mass="5269">MFKPHNINGVIISIILLLEFAPKIFPNKQAPVIYDLITLSFIPLLY</sequence>
<reference evidence="2 3" key="1">
    <citation type="journal article" date="2017" name="Environ. Microbiol.">
        <title>Decay of the glycolytic pathway and adaptation to intranuclear parasitism within Enterocytozoonidae microsporidia.</title>
        <authorList>
            <person name="Wiredu Boakye D."/>
            <person name="Jaroenlak P."/>
            <person name="Prachumwat A."/>
            <person name="Williams T.A."/>
            <person name="Bateman K.S."/>
            <person name="Itsathitphaisarn O."/>
            <person name="Sritunyalucksana K."/>
            <person name="Paszkiewicz K.H."/>
            <person name="Moore K.A."/>
            <person name="Stentiford G.D."/>
            <person name="Williams B.A."/>
        </authorList>
    </citation>
    <scope>NUCLEOTIDE SEQUENCE [LARGE SCALE GENOMIC DNA]</scope>
    <source>
        <strain evidence="3">canceri</strain>
    </source>
</reference>
<keyword evidence="1" id="KW-0732">Signal</keyword>
<feature type="chain" id="PRO_5012959026" evidence="1">
    <location>
        <begin position="27"/>
        <end position="46"/>
    </location>
</feature>
<accession>A0A1X0QH22</accession>
<dbReference type="AlphaFoldDB" id="A0A1X0QH22"/>
<dbReference type="VEuPathDB" id="MicrosporidiaDB:A0H76_3035"/>
<evidence type="ECO:0000313" key="3">
    <source>
        <dbReference type="Proteomes" id="UP000192501"/>
    </source>
</evidence>
<comment type="caution">
    <text evidence="2">The sequence shown here is derived from an EMBL/GenBank/DDBJ whole genome shotgun (WGS) entry which is preliminary data.</text>
</comment>
<name>A0A1X0QH22_9MICR</name>
<organism evidence="2 3">
    <name type="scientific">Hepatospora eriocheir</name>
    <dbReference type="NCBI Taxonomy" id="1081669"/>
    <lineage>
        <taxon>Eukaryota</taxon>
        <taxon>Fungi</taxon>
        <taxon>Fungi incertae sedis</taxon>
        <taxon>Microsporidia</taxon>
        <taxon>Hepatosporidae</taxon>
        <taxon>Hepatospora</taxon>
    </lineage>
</organism>
<gene>
    <name evidence="2" type="ORF">A0H76_3035</name>
</gene>
<dbReference type="EMBL" id="LTAI01000304">
    <property type="protein sequence ID" value="ORD99088.1"/>
    <property type="molecule type" value="Genomic_DNA"/>
</dbReference>
<dbReference type="Proteomes" id="UP000192501">
    <property type="component" value="Unassembled WGS sequence"/>
</dbReference>
<protein>
    <submittedName>
        <fullName evidence="2">Uncharacterized protein</fullName>
    </submittedName>
</protein>